<accession>A0ABY5I2E2</accession>
<organism evidence="1 2">
    <name type="scientific">Allocoprobacillus halotolerans</name>
    <dbReference type="NCBI Taxonomy" id="2944914"/>
    <lineage>
        <taxon>Bacteria</taxon>
        <taxon>Bacillati</taxon>
        <taxon>Bacillota</taxon>
        <taxon>Erysipelotrichia</taxon>
        <taxon>Erysipelotrichales</taxon>
        <taxon>Erysipelotrichaceae</taxon>
        <taxon>Allocoprobacillus</taxon>
    </lineage>
</organism>
<proteinExistence type="predicted"/>
<evidence type="ECO:0000313" key="1">
    <source>
        <dbReference type="EMBL" id="UTY39536.1"/>
    </source>
</evidence>
<dbReference type="Proteomes" id="UP001060112">
    <property type="component" value="Chromosome"/>
</dbReference>
<dbReference type="EMBL" id="CP101620">
    <property type="protein sequence ID" value="UTY39536.1"/>
    <property type="molecule type" value="Genomic_DNA"/>
</dbReference>
<evidence type="ECO:0000313" key="2">
    <source>
        <dbReference type="Proteomes" id="UP001060112"/>
    </source>
</evidence>
<dbReference type="RefSeq" id="WP_290140680.1">
    <property type="nucleotide sequence ID" value="NZ_CP101620.1"/>
</dbReference>
<keyword evidence="2" id="KW-1185">Reference proteome</keyword>
<protein>
    <submittedName>
        <fullName evidence="1">Uncharacterized protein</fullName>
    </submittedName>
</protein>
<gene>
    <name evidence="1" type="ORF">NMU03_01490</name>
</gene>
<name>A0ABY5I2E2_9FIRM</name>
<reference evidence="1" key="1">
    <citation type="submission" date="2022-07" db="EMBL/GenBank/DDBJ databases">
        <title>Faecal culturing of patients with breast cancer.</title>
        <authorList>
            <person name="Teng N.M.Y."/>
            <person name="Kiu R."/>
            <person name="Evans R."/>
            <person name="Baker D.J."/>
            <person name="Zenner C."/>
            <person name="Robinson S.D."/>
            <person name="Hall L.J."/>
        </authorList>
    </citation>
    <scope>NUCLEOTIDE SEQUENCE</scope>
    <source>
        <strain evidence="1">LH1062</strain>
    </source>
</reference>
<sequence>MSSPVSALAKDDVIHSYSSYTFSDEEIEQAINEQINNQVSPMMDEYMYEYVNIGTKTTSKSPYYRAANQPIKRVVFETSAGSINWKDTSTVAATVSLSVSFPVGKGSISVGITPGQRVTSGTYSYSPQIKPSQVGKHVLLYVAKDFSVQHFAVYRYMKYSGSSTKQFYKYEDFKTLSSIYFDIRTVS</sequence>